<dbReference type="EMBL" id="CANHGI010000004">
    <property type="protein sequence ID" value="CAI5447811.1"/>
    <property type="molecule type" value="Genomic_DNA"/>
</dbReference>
<protein>
    <recommendedName>
        <fullName evidence="7">Centromere protein X</fullName>
    </recommendedName>
</protein>
<dbReference type="GO" id="GO:0006281">
    <property type="term" value="P:DNA repair"/>
    <property type="evidence" value="ECO:0007669"/>
    <property type="project" value="UniProtKB-KW"/>
</dbReference>
<dbReference type="Gene3D" id="6.10.130.30">
    <property type="match status" value="1"/>
</dbReference>
<gene>
    <name evidence="5" type="ORF">CAMP_LOCUS10448</name>
</gene>
<dbReference type="GO" id="GO:0003677">
    <property type="term" value="F:DNA binding"/>
    <property type="evidence" value="ECO:0007669"/>
    <property type="project" value="UniProtKB-KW"/>
</dbReference>
<evidence type="ECO:0000256" key="3">
    <source>
        <dbReference type="ARBA" id="ARBA00023125"/>
    </source>
</evidence>
<evidence type="ECO:0000313" key="5">
    <source>
        <dbReference type="EMBL" id="CAI5447811.1"/>
    </source>
</evidence>
<dbReference type="Pfam" id="PF09415">
    <property type="entry name" value="CENP-X"/>
    <property type="match status" value="1"/>
</dbReference>
<comment type="similarity">
    <text evidence="1">Belongs to the CENP-X/MHF2 family.</text>
</comment>
<dbReference type="InterPro" id="IPR018552">
    <property type="entry name" value="CENP-X"/>
</dbReference>
<keyword evidence="6" id="KW-1185">Reference proteome</keyword>
<evidence type="ECO:0008006" key="7">
    <source>
        <dbReference type="Google" id="ProtNLM"/>
    </source>
</evidence>
<name>A0A9P1INE8_9PELO</name>
<organism evidence="5 6">
    <name type="scientific">Caenorhabditis angaria</name>
    <dbReference type="NCBI Taxonomy" id="860376"/>
    <lineage>
        <taxon>Eukaryota</taxon>
        <taxon>Metazoa</taxon>
        <taxon>Ecdysozoa</taxon>
        <taxon>Nematoda</taxon>
        <taxon>Chromadorea</taxon>
        <taxon>Rhabditida</taxon>
        <taxon>Rhabditina</taxon>
        <taxon>Rhabditomorpha</taxon>
        <taxon>Rhabditoidea</taxon>
        <taxon>Rhabditidae</taxon>
        <taxon>Peloderinae</taxon>
        <taxon>Caenorhabditis</taxon>
    </lineage>
</organism>
<evidence type="ECO:0000256" key="2">
    <source>
        <dbReference type="ARBA" id="ARBA00022763"/>
    </source>
</evidence>
<evidence type="ECO:0000256" key="1">
    <source>
        <dbReference type="ARBA" id="ARBA00009359"/>
    </source>
</evidence>
<dbReference type="GO" id="GO:0051382">
    <property type="term" value="P:kinetochore assembly"/>
    <property type="evidence" value="ECO:0007669"/>
    <property type="project" value="InterPro"/>
</dbReference>
<dbReference type="InterPro" id="IPR009072">
    <property type="entry name" value="Histone-fold"/>
</dbReference>
<dbReference type="Proteomes" id="UP001152747">
    <property type="component" value="Unassembled WGS sequence"/>
</dbReference>
<dbReference type="AlphaFoldDB" id="A0A9P1INE8"/>
<dbReference type="OrthoDB" id="2500381at2759"/>
<dbReference type="CDD" id="cd22921">
    <property type="entry name" value="HFD_CENP-X"/>
    <property type="match status" value="1"/>
</dbReference>
<accession>A0A9P1INE8</accession>
<keyword evidence="3" id="KW-0238">DNA-binding</keyword>
<evidence type="ECO:0000256" key="4">
    <source>
        <dbReference type="ARBA" id="ARBA00023204"/>
    </source>
</evidence>
<evidence type="ECO:0000313" key="6">
    <source>
        <dbReference type="Proteomes" id="UP001152747"/>
    </source>
</evidence>
<sequence length="77" mass="8729">MYIKQNSVKSMIIVARRGKKRANLTPEAMTAFTALINLLVKETLTRCAQTAANTNDKTVTKEHFQRVIAQIMMDFNV</sequence>
<comment type="caution">
    <text evidence="5">The sequence shown here is derived from an EMBL/GenBank/DDBJ whole genome shotgun (WGS) entry which is preliminary data.</text>
</comment>
<dbReference type="SUPFAM" id="SSF47113">
    <property type="entry name" value="Histone-fold"/>
    <property type="match status" value="1"/>
</dbReference>
<keyword evidence="2" id="KW-0227">DNA damage</keyword>
<proteinExistence type="inferred from homology"/>
<reference evidence="5" key="1">
    <citation type="submission" date="2022-11" db="EMBL/GenBank/DDBJ databases">
        <authorList>
            <person name="Kikuchi T."/>
        </authorList>
    </citation>
    <scope>NUCLEOTIDE SEQUENCE</scope>
    <source>
        <strain evidence="5">PS1010</strain>
    </source>
</reference>
<keyword evidence="4" id="KW-0234">DNA repair</keyword>
<dbReference type="GO" id="GO:0046982">
    <property type="term" value="F:protein heterodimerization activity"/>
    <property type="evidence" value="ECO:0007669"/>
    <property type="project" value="InterPro"/>
</dbReference>